<proteinExistence type="predicted"/>
<dbReference type="HOGENOM" id="CLU_744104_0_0_1"/>
<dbReference type="EMBL" id="JH921448">
    <property type="protein sequence ID" value="EKD13828.1"/>
    <property type="molecule type" value="Genomic_DNA"/>
</dbReference>
<name>K1WYW6_MARBU</name>
<evidence type="ECO:0000313" key="1">
    <source>
        <dbReference type="EMBL" id="EKD13828.1"/>
    </source>
</evidence>
<protein>
    <submittedName>
        <fullName evidence="1">Uncharacterized protein</fullName>
    </submittedName>
</protein>
<gene>
    <name evidence="1" type="ORF">MBM_08029</name>
</gene>
<keyword evidence="2" id="KW-1185">Reference proteome</keyword>
<organism evidence="1 2">
    <name type="scientific">Marssonina brunnea f. sp. multigermtubi (strain MB_m1)</name>
    <name type="common">Marssonina leaf spot fungus</name>
    <dbReference type="NCBI Taxonomy" id="1072389"/>
    <lineage>
        <taxon>Eukaryota</taxon>
        <taxon>Fungi</taxon>
        <taxon>Dikarya</taxon>
        <taxon>Ascomycota</taxon>
        <taxon>Pezizomycotina</taxon>
        <taxon>Leotiomycetes</taxon>
        <taxon>Helotiales</taxon>
        <taxon>Drepanopezizaceae</taxon>
        <taxon>Drepanopeziza</taxon>
    </lineage>
</organism>
<dbReference type="InParanoid" id="K1WYW6"/>
<evidence type="ECO:0000313" key="2">
    <source>
        <dbReference type="Proteomes" id="UP000006753"/>
    </source>
</evidence>
<accession>K1WYW6</accession>
<dbReference type="Proteomes" id="UP000006753">
    <property type="component" value="Unassembled WGS sequence"/>
</dbReference>
<dbReference type="KEGG" id="mbe:MBM_08029"/>
<dbReference type="AlphaFoldDB" id="K1WYW6"/>
<reference evidence="1 2" key="1">
    <citation type="journal article" date="2012" name="BMC Genomics">
        <title>Sequencing the genome of Marssonina brunnea reveals fungus-poplar co-evolution.</title>
        <authorList>
            <person name="Zhu S."/>
            <person name="Cao Y.-Z."/>
            <person name="Jiang C."/>
            <person name="Tan B.-Y."/>
            <person name="Wang Z."/>
            <person name="Feng S."/>
            <person name="Zhang L."/>
            <person name="Su X.-H."/>
            <person name="Brejova B."/>
            <person name="Vinar T."/>
            <person name="Xu M."/>
            <person name="Wang M.-X."/>
            <person name="Zhang S.-G."/>
            <person name="Huang M.-R."/>
            <person name="Wu R."/>
            <person name="Zhou Y."/>
        </authorList>
    </citation>
    <scope>NUCLEOTIDE SEQUENCE [LARGE SCALE GENOMIC DNA]</scope>
    <source>
        <strain evidence="1 2">MB_m1</strain>
    </source>
</reference>
<sequence length="372" mass="40869">MFKGHDEDADAMVTDCYGYGRYAQFLLVWPMVEIRKKLRPDPAGFDSARLRGRSSGPWGRKREAGALQGQARWSGAELGVVPLTVPAETCMINANANASARSKSIYGGTAVKCRNPRRPTATFSNLVGLGSDEVLPNSALSDHVIAQGPRGRLILSELCPGKKAWVKDSSRRNFLKRRVSTELQLAGKALSIDKRNEVGLPKRRKEAEWKAAWKAEACPSRDPRTCNQARPSQAVVLMSGFQVPTGLRADGDRTAACALPGMPSSGPIALQFCFPSHSKEGQPATVNCAFQKPVPNERSQGQIQHAISARVTFSVTKDYYYYYLLWISTEIQRSSVVSPVDPRLLCLTHLGNNVIAKQPNLKDLQFDRTQLG</sequence>